<organism evidence="4 5">
    <name type="scientific">Dactylonectria macrodidyma</name>
    <dbReference type="NCBI Taxonomy" id="307937"/>
    <lineage>
        <taxon>Eukaryota</taxon>
        <taxon>Fungi</taxon>
        <taxon>Dikarya</taxon>
        <taxon>Ascomycota</taxon>
        <taxon>Pezizomycotina</taxon>
        <taxon>Sordariomycetes</taxon>
        <taxon>Hypocreomycetidae</taxon>
        <taxon>Hypocreales</taxon>
        <taxon>Nectriaceae</taxon>
        <taxon>Dactylonectria</taxon>
    </lineage>
</organism>
<feature type="compositionally biased region" description="Basic and acidic residues" evidence="2">
    <location>
        <begin position="372"/>
        <end position="414"/>
    </location>
</feature>
<gene>
    <name evidence="4" type="ORF">EDB81DRAFT_856812</name>
</gene>
<reference evidence="4" key="1">
    <citation type="journal article" date="2021" name="Nat. Commun.">
        <title>Genetic determinants of endophytism in the Arabidopsis root mycobiome.</title>
        <authorList>
            <person name="Mesny F."/>
            <person name="Miyauchi S."/>
            <person name="Thiergart T."/>
            <person name="Pickel B."/>
            <person name="Atanasova L."/>
            <person name="Karlsson M."/>
            <person name="Huettel B."/>
            <person name="Barry K.W."/>
            <person name="Haridas S."/>
            <person name="Chen C."/>
            <person name="Bauer D."/>
            <person name="Andreopoulos W."/>
            <person name="Pangilinan J."/>
            <person name="LaButti K."/>
            <person name="Riley R."/>
            <person name="Lipzen A."/>
            <person name="Clum A."/>
            <person name="Drula E."/>
            <person name="Henrissat B."/>
            <person name="Kohler A."/>
            <person name="Grigoriev I.V."/>
            <person name="Martin F.M."/>
            <person name="Hacquard S."/>
        </authorList>
    </citation>
    <scope>NUCLEOTIDE SEQUENCE</scope>
    <source>
        <strain evidence="4">MPI-CAGE-AT-0147</strain>
    </source>
</reference>
<sequence>MAAPAVQPASKSSKKKAPRGIERTESPAPSFTSTSAEKAGDDSESPYIKELQKNIRNVNKKITNASKTDSLLSQHAGKSLEELVDSKIINPDQKAQILKKPALQAQLAQYEEQLVQYQKVDEQYRTRIAAEKAEWERNLEKVKADSISEAEKTSQKALKDNLLVLSQFLRLAAYRREEAKDPESDESQAIEGVLLAIYSGDDLAVQSMLNLVNGTEDQIVSVPGEQLETTFSKVRSLAQEYKTPVYPDESQPTETEAVSDPTIANATVAEIEAGDAALSSGPTPEPAHNGIANASVADDAANAVAESHWDTGNNSANNELSMSQEWVDVKAETETAAPAANTQSWADDHPEQVPEPAAAPADDGFHQVQRKPRNEGGGHRGRGRGEWRGRGSFRGEGRGRGRGNRGDRGDRGDRGAGGPNRPRRTEEQ</sequence>
<feature type="domain" description="YAG7-like dimerisation" evidence="3">
    <location>
        <begin position="155"/>
        <end position="240"/>
    </location>
</feature>
<name>A0A9P9J7R4_9HYPO</name>
<feature type="region of interest" description="Disordered" evidence="2">
    <location>
        <begin position="1"/>
        <end position="47"/>
    </location>
</feature>
<feature type="region of interest" description="Disordered" evidence="2">
    <location>
        <begin position="334"/>
        <end position="428"/>
    </location>
</feature>
<feature type="coiled-coil region" evidence="1">
    <location>
        <begin position="100"/>
        <end position="145"/>
    </location>
</feature>
<proteinExistence type="predicted"/>
<accession>A0A9P9J7R4</accession>
<protein>
    <recommendedName>
        <fullName evidence="3">YAG7-like dimerisation domain-containing protein</fullName>
    </recommendedName>
</protein>
<dbReference type="AlphaFoldDB" id="A0A9P9J7R4"/>
<dbReference type="Proteomes" id="UP000738349">
    <property type="component" value="Unassembled WGS sequence"/>
</dbReference>
<dbReference type="InterPro" id="IPR058602">
    <property type="entry name" value="YAG7_dimerisation_dom"/>
</dbReference>
<dbReference type="OrthoDB" id="5399559at2759"/>
<evidence type="ECO:0000313" key="5">
    <source>
        <dbReference type="Proteomes" id="UP000738349"/>
    </source>
</evidence>
<evidence type="ECO:0000256" key="1">
    <source>
        <dbReference type="SAM" id="Coils"/>
    </source>
</evidence>
<keyword evidence="1" id="KW-0175">Coiled coil</keyword>
<comment type="caution">
    <text evidence="4">The sequence shown here is derived from an EMBL/GenBank/DDBJ whole genome shotgun (WGS) entry which is preliminary data.</text>
</comment>
<keyword evidence="5" id="KW-1185">Reference proteome</keyword>
<feature type="compositionally biased region" description="Low complexity" evidence="2">
    <location>
        <begin position="1"/>
        <end position="11"/>
    </location>
</feature>
<evidence type="ECO:0000256" key="2">
    <source>
        <dbReference type="SAM" id="MobiDB-lite"/>
    </source>
</evidence>
<feature type="compositionally biased region" description="Polar residues" evidence="2">
    <location>
        <begin position="27"/>
        <end position="36"/>
    </location>
</feature>
<evidence type="ECO:0000259" key="3">
    <source>
        <dbReference type="Pfam" id="PF26434"/>
    </source>
</evidence>
<dbReference type="EMBL" id="JAGMUV010000008">
    <property type="protein sequence ID" value="KAH7146404.1"/>
    <property type="molecule type" value="Genomic_DNA"/>
</dbReference>
<evidence type="ECO:0000313" key="4">
    <source>
        <dbReference type="EMBL" id="KAH7146404.1"/>
    </source>
</evidence>
<dbReference type="Pfam" id="PF26434">
    <property type="entry name" value="YAG7_C"/>
    <property type="match status" value="1"/>
</dbReference>